<comment type="subcellular location">
    <subcellularLocation>
        <location evidence="1 9">Cytoplasm</location>
    </subcellularLocation>
</comment>
<sequence>MISKWQIHHVAHLLEQGTVVAYPTEGVWGIGCDPWNEQATLKILALKNRSIKKGLILIASAIEQFDFILHDLPTQYRVKLEESWPGPFTWLVPHHNRVPYWITGDHATVALRVTNHPLVKALCDLTGPIVSTSANPAGQPSAKTRLMVEKYFYNTGLTILNGRLGGAKTSSRICDLLTNKVHR</sequence>
<dbReference type="AlphaFoldDB" id="A0A3Q9JKQ4"/>
<evidence type="ECO:0000256" key="5">
    <source>
        <dbReference type="ARBA" id="ARBA00022695"/>
    </source>
</evidence>
<dbReference type="EC" id="2.7.7.87" evidence="9"/>
<feature type="domain" description="YrdC-like" evidence="10">
    <location>
        <begin position="4"/>
        <end position="183"/>
    </location>
</feature>
<dbReference type="InterPro" id="IPR050156">
    <property type="entry name" value="TC-AMP_synthase_SUA5"/>
</dbReference>
<dbReference type="EMBL" id="CP029822">
    <property type="protein sequence ID" value="AZS51653.1"/>
    <property type="molecule type" value="Genomic_DNA"/>
</dbReference>
<keyword evidence="3 9" id="KW-0808">Transferase</keyword>
<dbReference type="GO" id="GO:0005737">
    <property type="term" value="C:cytoplasm"/>
    <property type="evidence" value="ECO:0007669"/>
    <property type="project" value="UniProtKB-SubCell"/>
</dbReference>
<evidence type="ECO:0000256" key="8">
    <source>
        <dbReference type="ARBA" id="ARBA00048366"/>
    </source>
</evidence>
<evidence type="ECO:0000256" key="7">
    <source>
        <dbReference type="ARBA" id="ARBA00022840"/>
    </source>
</evidence>
<dbReference type="HAMAP" id="MF_01852">
    <property type="entry name" value="TsaC"/>
    <property type="match status" value="1"/>
</dbReference>
<dbReference type="PROSITE" id="PS51163">
    <property type="entry name" value="YRDC"/>
    <property type="match status" value="1"/>
</dbReference>
<dbReference type="GO" id="GO:0003725">
    <property type="term" value="F:double-stranded RNA binding"/>
    <property type="evidence" value="ECO:0007669"/>
    <property type="project" value="InterPro"/>
</dbReference>
<dbReference type="InterPro" id="IPR017945">
    <property type="entry name" value="DHBP_synth_RibB-like_a/b_dom"/>
</dbReference>
<name>A0A3Q9JKQ4_9GAMM</name>
<dbReference type="GO" id="GO:0005524">
    <property type="term" value="F:ATP binding"/>
    <property type="evidence" value="ECO:0007669"/>
    <property type="project" value="UniProtKB-UniRule"/>
</dbReference>
<keyword evidence="6 9" id="KW-0547">Nucleotide-binding</keyword>
<dbReference type="GO" id="GO:0002949">
    <property type="term" value="P:tRNA threonylcarbamoyladenosine modification"/>
    <property type="evidence" value="ECO:0007669"/>
    <property type="project" value="UniProtKB-UniRule"/>
</dbReference>
<dbReference type="InterPro" id="IPR006070">
    <property type="entry name" value="Sua5-like_dom"/>
</dbReference>
<evidence type="ECO:0000256" key="2">
    <source>
        <dbReference type="ARBA" id="ARBA00022490"/>
    </source>
</evidence>
<proteinExistence type="inferred from homology"/>
<dbReference type="Gene3D" id="3.90.870.10">
    <property type="entry name" value="DHBP synthase"/>
    <property type="match status" value="1"/>
</dbReference>
<evidence type="ECO:0000256" key="3">
    <source>
        <dbReference type="ARBA" id="ARBA00022679"/>
    </source>
</evidence>
<protein>
    <recommendedName>
        <fullName evidence="9">Threonylcarbamoyl-AMP synthase</fullName>
        <shortName evidence="9">TC-AMP synthase</shortName>
        <ecNumber evidence="9">2.7.7.87</ecNumber>
    </recommendedName>
    <alternativeName>
        <fullName evidence="9">L-threonylcarbamoyladenylate synthase</fullName>
    </alternativeName>
    <alternativeName>
        <fullName evidence="9">t(6)A37 threonylcarbamoyladenosine biosynthesis protein TsaC</fullName>
    </alternativeName>
    <alternativeName>
        <fullName evidence="9">tRNA threonylcarbamoyladenosine biosynthesis protein TsaC</fullName>
    </alternativeName>
</protein>
<evidence type="ECO:0000256" key="6">
    <source>
        <dbReference type="ARBA" id="ARBA00022741"/>
    </source>
</evidence>
<reference evidence="12" key="1">
    <citation type="submission" date="2018-06" db="EMBL/GenBank/DDBJ databases">
        <title>Complete genome of Pseudomonas insecticola strain QZS01.</title>
        <authorList>
            <person name="Wang J."/>
            <person name="Su Q."/>
        </authorList>
    </citation>
    <scope>NUCLEOTIDE SEQUENCE [LARGE SCALE GENOMIC DNA]</scope>
    <source>
        <strain evidence="12">QZS01</strain>
    </source>
</reference>
<evidence type="ECO:0000313" key="11">
    <source>
        <dbReference type="EMBL" id="AZS51653.1"/>
    </source>
</evidence>
<accession>A0A3Q9JKQ4</accession>
<evidence type="ECO:0000313" key="12">
    <source>
        <dbReference type="Proteomes" id="UP000273143"/>
    </source>
</evidence>
<dbReference type="RefSeq" id="WP_127164387.1">
    <property type="nucleotide sequence ID" value="NZ_CP029822.1"/>
</dbReference>
<gene>
    <name evidence="9" type="primary">tsaC</name>
    <name evidence="11" type="ORF">DM558_13125</name>
</gene>
<keyword evidence="5 9" id="KW-0548">Nucleotidyltransferase</keyword>
<dbReference type="GO" id="GO:0061710">
    <property type="term" value="F:L-threonylcarbamoyladenylate synthase"/>
    <property type="evidence" value="ECO:0007669"/>
    <property type="project" value="UniProtKB-EC"/>
</dbReference>
<comment type="function">
    <text evidence="9">Required for the formation of a threonylcarbamoyl group on adenosine at position 37 (t(6)A37) in tRNAs that read codons beginning with adenine. Catalyzes the conversion of L-threonine, HCO(3)(-)/CO(2) and ATP to give threonylcarbamoyl-AMP (TC-AMP) as the acyladenylate intermediate, with the release of diphosphate.</text>
</comment>
<dbReference type="Proteomes" id="UP000273143">
    <property type="component" value="Chromosome"/>
</dbReference>
<dbReference type="GO" id="GO:0000049">
    <property type="term" value="F:tRNA binding"/>
    <property type="evidence" value="ECO:0007669"/>
    <property type="project" value="TreeGrafter"/>
</dbReference>
<organism evidence="11 12">
    <name type="scientific">Entomomonas moraniae</name>
    <dbReference type="NCBI Taxonomy" id="2213226"/>
    <lineage>
        <taxon>Bacteria</taxon>
        <taxon>Pseudomonadati</taxon>
        <taxon>Pseudomonadota</taxon>
        <taxon>Gammaproteobacteria</taxon>
        <taxon>Pseudomonadales</taxon>
        <taxon>Pseudomonadaceae</taxon>
        <taxon>Entomomonas</taxon>
    </lineage>
</organism>
<dbReference type="KEGG" id="emo:DM558_13125"/>
<dbReference type="InterPro" id="IPR023535">
    <property type="entry name" value="TC-AMP_synthase"/>
</dbReference>
<keyword evidence="4 9" id="KW-0819">tRNA processing</keyword>
<comment type="similarity">
    <text evidence="9">Belongs to the SUA5 family. TsaC subfamily.</text>
</comment>
<dbReference type="PANTHER" id="PTHR17490:SF18">
    <property type="entry name" value="THREONYLCARBAMOYL-AMP SYNTHASE"/>
    <property type="match status" value="1"/>
</dbReference>
<keyword evidence="7 9" id="KW-0067">ATP-binding</keyword>
<dbReference type="SUPFAM" id="SSF55821">
    <property type="entry name" value="YrdC/RibB"/>
    <property type="match status" value="1"/>
</dbReference>
<dbReference type="Pfam" id="PF01300">
    <property type="entry name" value="Sua5_yciO_yrdC"/>
    <property type="match status" value="1"/>
</dbReference>
<evidence type="ECO:0000256" key="4">
    <source>
        <dbReference type="ARBA" id="ARBA00022694"/>
    </source>
</evidence>
<evidence type="ECO:0000259" key="10">
    <source>
        <dbReference type="PROSITE" id="PS51163"/>
    </source>
</evidence>
<keyword evidence="12" id="KW-1185">Reference proteome</keyword>
<keyword evidence="2 9" id="KW-0963">Cytoplasm</keyword>
<evidence type="ECO:0000256" key="1">
    <source>
        <dbReference type="ARBA" id="ARBA00004496"/>
    </source>
</evidence>
<evidence type="ECO:0000256" key="9">
    <source>
        <dbReference type="HAMAP-Rule" id="MF_01852"/>
    </source>
</evidence>
<dbReference type="PANTHER" id="PTHR17490">
    <property type="entry name" value="SUA5"/>
    <property type="match status" value="1"/>
</dbReference>
<comment type="catalytic activity">
    <reaction evidence="8 9">
        <text>L-threonine + hydrogencarbonate + ATP = L-threonylcarbamoyladenylate + diphosphate + H2O</text>
        <dbReference type="Rhea" id="RHEA:36407"/>
        <dbReference type="ChEBI" id="CHEBI:15377"/>
        <dbReference type="ChEBI" id="CHEBI:17544"/>
        <dbReference type="ChEBI" id="CHEBI:30616"/>
        <dbReference type="ChEBI" id="CHEBI:33019"/>
        <dbReference type="ChEBI" id="CHEBI:57926"/>
        <dbReference type="ChEBI" id="CHEBI:73682"/>
        <dbReference type="EC" id="2.7.7.87"/>
    </reaction>
</comment>
<dbReference type="GO" id="GO:0006450">
    <property type="term" value="P:regulation of translational fidelity"/>
    <property type="evidence" value="ECO:0007669"/>
    <property type="project" value="TreeGrafter"/>
</dbReference>